<dbReference type="RefSeq" id="WP_015641584.1">
    <property type="nucleotide sequence ID" value="NC_021219.1"/>
</dbReference>
<keyword evidence="2" id="KW-1185">Reference proteome</keyword>
<evidence type="ECO:0000313" key="2">
    <source>
        <dbReference type="Proteomes" id="UP000013893"/>
    </source>
</evidence>
<dbReference type="InterPro" id="IPR008979">
    <property type="entry name" value="Galactose-bd-like_sf"/>
</dbReference>
<dbReference type="Proteomes" id="UP000013893">
    <property type="component" value="Chromosome"/>
</dbReference>
<name>R4PMJ9_9BACT</name>
<proteinExistence type="predicted"/>
<dbReference type="Gene3D" id="2.60.120.260">
    <property type="entry name" value="Galactose-binding domain-like"/>
    <property type="match status" value="2"/>
</dbReference>
<dbReference type="HOGENOM" id="CLU_261592_0_0_0"/>
<reference evidence="1 2" key="1">
    <citation type="journal article" date="2013" name="Nat. Biotechnol.">
        <title>Genome sequences of rare, uncultured bacteria obtained by differential coverage binning of multiple metagenomes.</title>
        <authorList>
            <person name="Albertsen M."/>
            <person name="Hugenholtz P."/>
            <person name="Skarshewski A."/>
            <person name="Nielsen K.L."/>
            <person name="Tyson G.W."/>
            <person name="Nielsen P.H."/>
        </authorList>
    </citation>
    <scope>NUCLEOTIDE SEQUENCE [LARGE SCALE GENOMIC DNA]</scope>
    <source>
        <strain evidence="1">TM71</strain>
    </source>
</reference>
<gene>
    <name evidence="1" type="ORF">L336_0426</name>
</gene>
<dbReference type="STRING" id="1332188.L336_0426"/>
<dbReference type="PATRIC" id="fig|1332188.3.peg.419"/>
<accession>R4PMJ9</accession>
<sequence>MPVTIFRALSRSLLGALFVGVFVVSGIIGVAPQTAHAATGINQQMNFQGRLLNAQGAVVPDGYYNIQFKIYQDGTGTTAGNPGGTLKWTEDWLNTAGNGVQVKNGFMSVQLGTINPFGSQVDWNQDTLWLSVNIGTTNTTCTPFSSCGGDGEMVPMKRLASVAYAMNAGSLGGLTASGFIQNTTVPQSANIAVQSASASSVGAMVQGASSQSVDLFRLQDSNGNVNAAFNNNGDQLTLGRISTTGTVTQGKLVFNDGTLDGYGLTIQSGTQTGNYTLTLPSLAGNATVCTSNSTATSACTNFIQNQTTLQAASNFHISGTGQADTAIITPAIRPTSDSTTALKVQNAAGTTDIMTIDSTNNRVGIALANGETASYDLSFGGGTDRIIGVNTNTSTGVGRSLTLQGGGGNGTNQAGGAVNIIGGAPTGSGVRGAVNLQTTVNGDVNIGNAGSAANTVTLTAGATNGIKLVSDKIMVGNATTTTTIQKTTQTTAGQAGQQLTIQGATSGTTGVGGAVLIQGGNSATGTTGGNLTLAGGTGTTSNGLVILNTSAFQTIANDANCFPSGTESTSSSGCTVAQTSVNNYASVIVGFTQDGQTATLPDPSIATAGRVVYVTASNLTKDFTLSVNGGGQGNQIAMRKNTTATMIWNGADWTAAGASSSTTLQAAYDNTLQSAGGAELVVSKTSATNGLTIRDSSTNPVNGTLLSVQTKSAAGLLQVNSNVTEYASNAGAETAGASATTFPASTWSSTGTATVTRQNVAGNYIATGQGSVSIAATAANSGAKNQLINSGGSAAALTANTTYNVSFTTRLTSGSSTFTDLNVQYSADGNTTLLTACGATSAVNTSIWTKVNCTFTTPASGITSGNAILIRQTASATRTFYVDNLSVTIAADYNFATDGSVTDAGNYATNWPTAGQGTVASSRIITDGNDASDSAQANVTAGAANAGIRNKLSSNPLSSTLYRVTVYGKLISGAAFNDFKIRYSYLGSTSTTAGDYVDCVDYNAQTLVTTGWTKVTCYIQTDANAATNPYVYFVEATSGVRTFAVDSFSMTLASITTPNVQVGGGINGGPTTLFTLDKGASAPIASNNDALLGSMYYDTTLGKLQCYEADGWGACGSSPDNIVTISPEYTNAVLHGTGIGTMTSDICSSTLQINDGVSGRPSVCGTNETYNFYKWTSPQATTQTYSIYVTYQLPSTFKSFNSGQASLMARTDNGSSGGSSSVQYQIYRNNGSGLLPCGSAVSVSSGTQTSWLTGTATGAADPSTCGFAPGNSIVFKIDMTTSKNANAYVGNLNFAFSNK</sequence>
<evidence type="ECO:0000313" key="1">
    <source>
        <dbReference type="EMBL" id="AGL62134.1"/>
    </source>
</evidence>
<dbReference type="SUPFAM" id="SSF49785">
    <property type="entry name" value="Galactose-binding domain-like"/>
    <property type="match status" value="1"/>
</dbReference>
<dbReference type="EMBL" id="CP005957">
    <property type="protein sequence ID" value="AGL62134.1"/>
    <property type="molecule type" value="Genomic_DNA"/>
</dbReference>
<protein>
    <recommendedName>
        <fullName evidence="3">CBM-cenC domain-containing protein</fullName>
    </recommendedName>
</protein>
<organism evidence="1 2">
    <name type="scientific">Candidatus Saccharimonas aalborgensis</name>
    <dbReference type="NCBI Taxonomy" id="1332188"/>
    <lineage>
        <taxon>Bacteria</taxon>
        <taxon>Candidatus Saccharimonadota</taxon>
        <taxon>Candidatus Saccharimonadia</taxon>
        <taxon>Candidatus Saccharimonadales</taxon>
        <taxon>Candidatus Saccharimonadaceae</taxon>
        <taxon>Candidatus Saccharimonas</taxon>
    </lineage>
</organism>
<dbReference type="KEGG" id="saal:L336_0426"/>
<evidence type="ECO:0008006" key="3">
    <source>
        <dbReference type="Google" id="ProtNLM"/>
    </source>
</evidence>